<organism evidence="14 15">
    <name type="scientific">Cardamine amara subsp. amara</name>
    <dbReference type="NCBI Taxonomy" id="228776"/>
    <lineage>
        <taxon>Eukaryota</taxon>
        <taxon>Viridiplantae</taxon>
        <taxon>Streptophyta</taxon>
        <taxon>Embryophyta</taxon>
        <taxon>Tracheophyta</taxon>
        <taxon>Spermatophyta</taxon>
        <taxon>Magnoliopsida</taxon>
        <taxon>eudicotyledons</taxon>
        <taxon>Gunneridae</taxon>
        <taxon>Pentapetalae</taxon>
        <taxon>rosids</taxon>
        <taxon>malvids</taxon>
        <taxon>Brassicales</taxon>
        <taxon>Brassicaceae</taxon>
        <taxon>Cardamineae</taxon>
        <taxon>Cardamine</taxon>
    </lineage>
</organism>
<dbReference type="GO" id="GO:0031410">
    <property type="term" value="C:cytoplasmic vesicle"/>
    <property type="evidence" value="ECO:0007669"/>
    <property type="project" value="UniProtKB-KW"/>
</dbReference>
<dbReference type="InterPro" id="IPR008271">
    <property type="entry name" value="Ser/Thr_kinase_AS"/>
</dbReference>
<evidence type="ECO:0000313" key="14">
    <source>
        <dbReference type="EMBL" id="KAL1212129.1"/>
    </source>
</evidence>
<gene>
    <name evidence="14" type="ORF">V5N11_035559</name>
</gene>
<proteinExistence type="predicted"/>
<keyword evidence="5 11" id="KW-0547">Nucleotide-binding</keyword>
<feature type="compositionally biased region" description="Basic and acidic residues" evidence="12">
    <location>
        <begin position="331"/>
        <end position="351"/>
    </location>
</feature>
<feature type="compositionally biased region" description="Basic and acidic residues" evidence="12">
    <location>
        <begin position="271"/>
        <end position="281"/>
    </location>
</feature>
<dbReference type="InterPro" id="IPR045269">
    <property type="entry name" value="Atg1-like"/>
</dbReference>
<dbReference type="EMBL" id="JBANAX010000375">
    <property type="protein sequence ID" value="KAL1212129.1"/>
    <property type="molecule type" value="Genomic_DNA"/>
</dbReference>
<feature type="region of interest" description="Disordered" evidence="12">
    <location>
        <begin position="271"/>
        <end position="357"/>
    </location>
</feature>
<keyword evidence="3" id="KW-0723">Serine/threonine-protein kinase</keyword>
<dbReference type="CDD" id="cd14009">
    <property type="entry name" value="STKc_ATG1_ULK_like"/>
    <property type="match status" value="1"/>
</dbReference>
<evidence type="ECO:0000256" key="3">
    <source>
        <dbReference type="ARBA" id="ARBA00022527"/>
    </source>
</evidence>
<keyword evidence="6 14" id="KW-0418">Kinase</keyword>
<evidence type="ECO:0000256" key="10">
    <source>
        <dbReference type="ARBA" id="ARBA00023329"/>
    </source>
</evidence>
<dbReference type="FunFam" id="3.30.200.20:FF:000003">
    <property type="entry name" value="Non-specific serine/threonine protein kinase"/>
    <property type="match status" value="1"/>
</dbReference>
<dbReference type="InterPro" id="IPR017441">
    <property type="entry name" value="Protein_kinase_ATP_BS"/>
</dbReference>
<dbReference type="Pfam" id="PF24497">
    <property type="entry name" value="MIT_ATG1"/>
    <property type="match status" value="1"/>
</dbReference>
<evidence type="ECO:0000256" key="7">
    <source>
        <dbReference type="ARBA" id="ARBA00022840"/>
    </source>
</evidence>
<sequence length="639" mass="71110">METARLVGDYELGPRIGSGSFAVVWLAKHRSSGLEVAVKEIDKKLLSPKVKDNLFKEISILSTIDHPNIIRFYEAIQTGDRIFLVLEYCSGGDLAGYINLHGKVSETVAKHFMRQLALGLQVLQEKHFIHRDLKPQNLLLSSKEVTPLLKIGDFGFARSLTPESMAETFCGSPLYMAPEIIRNQKYDAKADLWSAGAILFQLVTGKPPFDGNNHIQLFHNIVRDTELKFPEDALNEIHPDCVDLCRSLLRRNPIERLTFREFFNHMFLREPRQKPDAERSDSTTSTGKSLLPSAQPSSTNRFKSSAENVYKHGSSSSASSSQILIPQVSFEKTRKDTEGQVSFEKTRKDTEGQCSSNQAGVVDSLELIEREYVLVNRPSASLEGSSECFDASLQDSGFPNCLPRNDKVSSSSFEAQRPLSDVSAPRPASGSYLLTEVQRSTIVHPPTKLQVLHKYAQVLTELAREMGNAGQVKESFAVTLVVLAVWRKALEICDSWMMSVGENRVDPPDPTTASETSIPDLNSPAPAKSWVTQEFVTAFNQAENSSTQLNETSATTHMPDAMETIYEKALAFGKSGGAEEYLNNKESAATLYNKAILLLSFIIEEAVTLSLNPPFSLTPDDKKRILYYISNLKHRRSHL</sequence>
<dbReference type="PANTHER" id="PTHR24348">
    <property type="entry name" value="SERINE/THREONINE-PROTEIN KINASE UNC-51-RELATED"/>
    <property type="match status" value="1"/>
</dbReference>
<keyword evidence="8" id="KW-0653">Protein transport</keyword>
<dbReference type="InterPro" id="IPR011009">
    <property type="entry name" value="Kinase-like_dom_sf"/>
</dbReference>
<dbReference type="FunFam" id="1.10.510.10:FF:000548">
    <property type="entry name" value="Serine/threonine-protein kinase ATG1"/>
    <property type="match status" value="1"/>
</dbReference>
<accession>A0ABD1B5T4</accession>
<keyword evidence="9" id="KW-0072">Autophagy</keyword>
<evidence type="ECO:0000259" key="13">
    <source>
        <dbReference type="PROSITE" id="PS50011"/>
    </source>
</evidence>
<dbReference type="GO" id="GO:0004674">
    <property type="term" value="F:protein serine/threonine kinase activity"/>
    <property type="evidence" value="ECO:0007669"/>
    <property type="project" value="UniProtKB-KW"/>
</dbReference>
<evidence type="ECO:0000256" key="6">
    <source>
        <dbReference type="ARBA" id="ARBA00022777"/>
    </source>
</evidence>
<evidence type="ECO:0000256" key="2">
    <source>
        <dbReference type="ARBA" id="ARBA00022448"/>
    </source>
</evidence>
<keyword evidence="10" id="KW-0968">Cytoplasmic vesicle</keyword>
<dbReference type="PANTHER" id="PTHR24348:SF22">
    <property type="entry name" value="NON-SPECIFIC SERINE_THREONINE PROTEIN KINASE"/>
    <property type="match status" value="1"/>
</dbReference>
<protein>
    <submittedName>
        <fullName evidence="14">Serine/threonine-protein kinase ATG1a</fullName>
    </submittedName>
</protein>
<dbReference type="PROSITE" id="PS50011">
    <property type="entry name" value="PROTEIN_KINASE_DOM"/>
    <property type="match status" value="1"/>
</dbReference>
<keyword evidence="2" id="KW-0813">Transport</keyword>
<keyword evidence="15" id="KW-1185">Reference proteome</keyword>
<evidence type="ECO:0000256" key="4">
    <source>
        <dbReference type="ARBA" id="ARBA00022679"/>
    </source>
</evidence>
<name>A0ABD1B5T4_CARAN</name>
<comment type="subcellular location">
    <subcellularLocation>
        <location evidence="1">Cytoplasmic vesicle</location>
        <location evidence="1">Autophagosome</location>
    </subcellularLocation>
</comment>
<keyword evidence="7 11" id="KW-0067">ATP-binding</keyword>
<feature type="binding site" evidence="11">
    <location>
        <position position="39"/>
    </location>
    <ligand>
        <name>ATP</name>
        <dbReference type="ChEBI" id="CHEBI:30616"/>
    </ligand>
</feature>
<evidence type="ECO:0000256" key="9">
    <source>
        <dbReference type="ARBA" id="ARBA00023006"/>
    </source>
</evidence>
<dbReference type="GO" id="GO:0006914">
    <property type="term" value="P:autophagy"/>
    <property type="evidence" value="ECO:0007669"/>
    <property type="project" value="UniProtKB-KW"/>
</dbReference>
<reference evidence="14 15" key="1">
    <citation type="submission" date="2024-04" db="EMBL/GenBank/DDBJ databases">
        <title>Genome assembly C_amara_ONT_v2.</title>
        <authorList>
            <person name="Yant L."/>
            <person name="Moore C."/>
            <person name="Slenker M."/>
        </authorList>
    </citation>
    <scope>NUCLEOTIDE SEQUENCE [LARGE SCALE GENOMIC DNA]</scope>
    <source>
        <tissue evidence="14">Leaf</tissue>
    </source>
</reference>
<dbReference type="Gene3D" id="1.10.510.10">
    <property type="entry name" value="Transferase(Phosphotransferase) domain 1"/>
    <property type="match status" value="1"/>
</dbReference>
<dbReference type="PROSITE" id="PS00107">
    <property type="entry name" value="PROTEIN_KINASE_ATP"/>
    <property type="match status" value="1"/>
</dbReference>
<dbReference type="PROSITE" id="PS00108">
    <property type="entry name" value="PROTEIN_KINASE_ST"/>
    <property type="match status" value="1"/>
</dbReference>
<evidence type="ECO:0000256" key="5">
    <source>
        <dbReference type="ARBA" id="ARBA00022741"/>
    </source>
</evidence>
<dbReference type="AlphaFoldDB" id="A0ABD1B5T4"/>
<keyword evidence="4" id="KW-0808">Transferase</keyword>
<dbReference type="GO" id="GO:0005524">
    <property type="term" value="F:ATP binding"/>
    <property type="evidence" value="ECO:0007669"/>
    <property type="project" value="UniProtKB-UniRule"/>
</dbReference>
<dbReference type="GO" id="GO:0015031">
    <property type="term" value="P:protein transport"/>
    <property type="evidence" value="ECO:0007669"/>
    <property type="project" value="UniProtKB-KW"/>
</dbReference>
<dbReference type="SMART" id="SM00220">
    <property type="entry name" value="S_TKc"/>
    <property type="match status" value="1"/>
</dbReference>
<dbReference type="Pfam" id="PF00069">
    <property type="entry name" value="Pkinase"/>
    <property type="match status" value="1"/>
</dbReference>
<evidence type="ECO:0000256" key="12">
    <source>
        <dbReference type="SAM" id="MobiDB-lite"/>
    </source>
</evidence>
<feature type="domain" description="Protein kinase" evidence="13">
    <location>
        <begin position="10"/>
        <end position="268"/>
    </location>
</feature>
<evidence type="ECO:0000313" key="15">
    <source>
        <dbReference type="Proteomes" id="UP001558713"/>
    </source>
</evidence>
<evidence type="ECO:0000256" key="1">
    <source>
        <dbReference type="ARBA" id="ARBA00004419"/>
    </source>
</evidence>
<dbReference type="SUPFAM" id="SSF56112">
    <property type="entry name" value="Protein kinase-like (PK-like)"/>
    <property type="match status" value="1"/>
</dbReference>
<comment type="caution">
    <text evidence="14">The sequence shown here is derived from an EMBL/GenBank/DDBJ whole genome shotgun (WGS) entry which is preliminary data.</text>
</comment>
<feature type="compositionally biased region" description="Polar residues" evidence="12">
    <location>
        <begin position="282"/>
        <end position="307"/>
    </location>
</feature>
<evidence type="ECO:0000256" key="11">
    <source>
        <dbReference type="PROSITE-ProRule" id="PRU10141"/>
    </source>
</evidence>
<evidence type="ECO:0000256" key="8">
    <source>
        <dbReference type="ARBA" id="ARBA00022927"/>
    </source>
</evidence>
<dbReference type="Proteomes" id="UP001558713">
    <property type="component" value="Unassembled WGS sequence"/>
</dbReference>
<dbReference type="GO" id="GO:0005776">
    <property type="term" value="C:autophagosome"/>
    <property type="evidence" value="ECO:0007669"/>
    <property type="project" value="UniProtKB-SubCell"/>
</dbReference>
<dbReference type="InterPro" id="IPR056281">
    <property type="entry name" value="MIT_ATG1a/b/c"/>
</dbReference>
<dbReference type="InterPro" id="IPR000719">
    <property type="entry name" value="Prot_kinase_dom"/>
</dbReference>